<organism evidence="1 2">
    <name type="scientific">Cinara cedri</name>
    <dbReference type="NCBI Taxonomy" id="506608"/>
    <lineage>
        <taxon>Eukaryota</taxon>
        <taxon>Metazoa</taxon>
        <taxon>Ecdysozoa</taxon>
        <taxon>Arthropoda</taxon>
        <taxon>Hexapoda</taxon>
        <taxon>Insecta</taxon>
        <taxon>Pterygota</taxon>
        <taxon>Neoptera</taxon>
        <taxon>Paraneoptera</taxon>
        <taxon>Hemiptera</taxon>
        <taxon>Sternorrhyncha</taxon>
        <taxon>Aphidomorpha</taxon>
        <taxon>Aphidoidea</taxon>
        <taxon>Aphididae</taxon>
        <taxon>Lachninae</taxon>
        <taxon>Cinara</taxon>
    </lineage>
</organism>
<sequence length="234" mass="26785">MEKRACDTYNKKYLTRKDEKNERHHGTLPVRRCTQHATAAGLPRSMDGRTRFSRRTRIRPFRSRYRRNCHWTCGVLVRKRMSRSRGPYSPSARGRRVPTDGVVYLAKNGFLDNSTVQTERPIELASCKQGGTLFRCIVNDKLIDPIKLLNEKFFDKTYVEYVINAMSKTHETLIIRLVTITGHSSAIKIVIDAGVQLCKGVAITAALHGHIDCLHFLIQNDCPVSKQILSMYCF</sequence>
<accession>A0A5E4NNU6</accession>
<dbReference type="AlphaFoldDB" id="A0A5E4NNU6"/>
<dbReference type="EMBL" id="CABPRJ010002367">
    <property type="protein sequence ID" value="VVC43086.1"/>
    <property type="molecule type" value="Genomic_DNA"/>
</dbReference>
<evidence type="ECO:0008006" key="3">
    <source>
        <dbReference type="Google" id="ProtNLM"/>
    </source>
</evidence>
<dbReference type="Proteomes" id="UP000325440">
    <property type="component" value="Unassembled WGS sequence"/>
</dbReference>
<name>A0A5E4NNU6_9HEMI</name>
<gene>
    <name evidence="1" type="ORF">CINCED_3A015330</name>
</gene>
<evidence type="ECO:0000313" key="2">
    <source>
        <dbReference type="Proteomes" id="UP000325440"/>
    </source>
</evidence>
<proteinExistence type="predicted"/>
<keyword evidence="2" id="KW-1185">Reference proteome</keyword>
<protein>
    <recommendedName>
        <fullName evidence="3">Ankyrin repeat-containing domain</fullName>
    </recommendedName>
</protein>
<evidence type="ECO:0000313" key="1">
    <source>
        <dbReference type="EMBL" id="VVC43086.1"/>
    </source>
</evidence>
<dbReference type="OrthoDB" id="10618522at2759"/>
<reference evidence="1 2" key="1">
    <citation type="submission" date="2019-08" db="EMBL/GenBank/DDBJ databases">
        <authorList>
            <person name="Alioto T."/>
            <person name="Alioto T."/>
            <person name="Gomez Garrido J."/>
        </authorList>
    </citation>
    <scope>NUCLEOTIDE SEQUENCE [LARGE SCALE GENOMIC DNA]</scope>
</reference>